<sequence>MNIGLILELAKRDITEKYSGSTLGALWNFIYPLVDIFIFTVIFANLMGSRLPGSSSVYAYGFYLTSGVIAWNAFSNTVLRTATVFLDKKHIITKVKVDLSSFPLYIAISESITFVVTMGVFLFLLLISGYGVKPLVLFVPLIYLVQQFFAYSLGFFIGIFVVFIRDLREIVRIVLQFWFWFTPIVYVYDILPEYVKKIMIYNPAFTFIHAYHSVFIYDQIPDLEAILYLFLLSFAILLCAGLTFKKLEKDVRDFI</sequence>
<dbReference type="PROSITE" id="PS51012">
    <property type="entry name" value="ABC_TM2"/>
    <property type="match status" value="1"/>
</dbReference>
<accession>A0A0E3LKP5</accession>
<evidence type="ECO:0000256" key="5">
    <source>
        <dbReference type="ARBA" id="ARBA00022989"/>
    </source>
</evidence>
<feature type="transmembrane region" description="Helical" evidence="7">
    <location>
        <begin position="135"/>
        <end position="164"/>
    </location>
</feature>
<keyword evidence="5 7" id="KW-1133">Transmembrane helix</keyword>
<dbReference type="InterPro" id="IPR013525">
    <property type="entry name" value="ABC2_TM"/>
</dbReference>
<dbReference type="HOGENOM" id="CLU_060703_1_1_2"/>
<dbReference type="Pfam" id="PF01061">
    <property type="entry name" value="ABC2_membrane"/>
    <property type="match status" value="1"/>
</dbReference>
<feature type="transmembrane region" description="Helical" evidence="7">
    <location>
        <begin position="25"/>
        <end position="45"/>
    </location>
</feature>
<feature type="domain" description="ABC transmembrane type-2" evidence="8">
    <location>
        <begin position="23"/>
        <end position="247"/>
    </location>
</feature>
<feature type="transmembrane region" description="Helical" evidence="7">
    <location>
        <begin position="226"/>
        <end position="244"/>
    </location>
</feature>
<dbReference type="AlphaFoldDB" id="A0A0E3LKP5"/>
<evidence type="ECO:0000256" key="2">
    <source>
        <dbReference type="ARBA" id="ARBA00022448"/>
    </source>
</evidence>
<keyword evidence="3" id="KW-1003">Cell membrane</keyword>
<dbReference type="GeneID" id="24822056"/>
<evidence type="ECO:0000256" key="7">
    <source>
        <dbReference type="SAM" id="Phobius"/>
    </source>
</evidence>
<dbReference type="RefSeq" id="WP_011305407.1">
    <property type="nucleotide sequence ID" value="NZ_CP009526.1"/>
</dbReference>
<evidence type="ECO:0000313" key="10">
    <source>
        <dbReference type="Proteomes" id="UP000033038"/>
    </source>
</evidence>
<gene>
    <name evidence="9" type="ORF">MSBRW_0628</name>
</gene>
<dbReference type="PANTHER" id="PTHR30413">
    <property type="entry name" value="INNER MEMBRANE TRANSPORT PERMEASE"/>
    <property type="match status" value="1"/>
</dbReference>
<evidence type="ECO:0000256" key="4">
    <source>
        <dbReference type="ARBA" id="ARBA00022692"/>
    </source>
</evidence>
<dbReference type="GO" id="GO:0005886">
    <property type="term" value="C:plasma membrane"/>
    <property type="evidence" value="ECO:0007669"/>
    <property type="project" value="UniProtKB-SubCell"/>
</dbReference>
<evidence type="ECO:0000259" key="8">
    <source>
        <dbReference type="PROSITE" id="PS51012"/>
    </source>
</evidence>
<evidence type="ECO:0000256" key="6">
    <source>
        <dbReference type="ARBA" id="ARBA00023136"/>
    </source>
</evidence>
<evidence type="ECO:0000256" key="1">
    <source>
        <dbReference type="ARBA" id="ARBA00004651"/>
    </source>
</evidence>
<proteinExistence type="predicted"/>
<evidence type="ECO:0000256" key="3">
    <source>
        <dbReference type="ARBA" id="ARBA00022475"/>
    </source>
</evidence>
<keyword evidence="4 7" id="KW-0812">Transmembrane</keyword>
<dbReference type="GO" id="GO:0140359">
    <property type="term" value="F:ABC-type transporter activity"/>
    <property type="evidence" value="ECO:0007669"/>
    <property type="project" value="InterPro"/>
</dbReference>
<name>A0A0E3LKP5_METBA</name>
<organism evidence="9 10">
    <name type="scientific">Methanosarcina barkeri str. Wiesmoor</name>
    <dbReference type="NCBI Taxonomy" id="1434109"/>
    <lineage>
        <taxon>Archaea</taxon>
        <taxon>Methanobacteriati</taxon>
        <taxon>Methanobacteriota</taxon>
        <taxon>Stenosarchaea group</taxon>
        <taxon>Methanomicrobia</taxon>
        <taxon>Methanosarcinales</taxon>
        <taxon>Methanosarcinaceae</taxon>
        <taxon>Methanosarcina</taxon>
    </lineage>
</organism>
<evidence type="ECO:0000313" key="9">
    <source>
        <dbReference type="EMBL" id="AKB49881.1"/>
    </source>
</evidence>
<dbReference type="PATRIC" id="fig|1434109.4.peg.767"/>
<feature type="transmembrane region" description="Helical" evidence="7">
    <location>
        <begin position="57"/>
        <end position="74"/>
    </location>
</feature>
<reference evidence="9 10" key="1">
    <citation type="submission" date="2014-07" db="EMBL/GenBank/DDBJ databases">
        <title>Methanogenic archaea and the global carbon cycle.</title>
        <authorList>
            <person name="Henriksen J.R."/>
            <person name="Luke J."/>
            <person name="Reinhart S."/>
            <person name="Benedict M.N."/>
            <person name="Youngblut N.D."/>
            <person name="Metcalf M.E."/>
            <person name="Whitaker R.J."/>
            <person name="Metcalf W.W."/>
        </authorList>
    </citation>
    <scope>NUCLEOTIDE SEQUENCE [LARGE SCALE GENOMIC DNA]</scope>
    <source>
        <strain evidence="9 10">Wiesmoor</strain>
    </source>
</reference>
<keyword evidence="2" id="KW-0813">Transport</keyword>
<protein>
    <submittedName>
        <fullName evidence="9">O-antigen export system permease protein RfbD</fullName>
    </submittedName>
</protein>
<dbReference type="GO" id="GO:0015920">
    <property type="term" value="P:lipopolysaccharide transport"/>
    <property type="evidence" value="ECO:0007669"/>
    <property type="project" value="TreeGrafter"/>
</dbReference>
<comment type="subcellular location">
    <subcellularLocation>
        <location evidence="1">Cell membrane</location>
        <topology evidence="1">Multi-pass membrane protein</topology>
    </subcellularLocation>
</comment>
<dbReference type="PANTHER" id="PTHR30413:SF10">
    <property type="entry name" value="CAPSULE POLYSACCHARIDE EXPORT INNER-MEMBRANE PROTEIN CTRC"/>
    <property type="match status" value="1"/>
</dbReference>
<feature type="transmembrane region" description="Helical" evidence="7">
    <location>
        <begin position="104"/>
        <end position="128"/>
    </location>
</feature>
<dbReference type="EMBL" id="CP009526">
    <property type="protein sequence ID" value="AKB49881.1"/>
    <property type="molecule type" value="Genomic_DNA"/>
</dbReference>
<dbReference type="KEGG" id="mbw:MSBRW_0628"/>
<keyword evidence="6 7" id="KW-0472">Membrane</keyword>
<dbReference type="Proteomes" id="UP000033038">
    <property type="component" value="Chromosome"/>
</dbReference>
<dbReference type="InterPro" id="IPR047817">
    <property type="entry name" value="ABC2_TM_bact-type"/>
</dbReference>
<feature type="transmembrane region" description="Helical" evidence="7">
    <location>
        <begin position="170"/>
        <end position="188"/>
    </location>
</feature>